<organism evidence="7 8">
    <name type="scientific">Azohydromonas lata</name>
    <dbReference type="NCBI Taxonomy" id="45677"/>
    <lineage>
        <taxon>Bacteria</taxon>
        <taxon>Pseudomonadati</taxon>
        <taxon>Pseudomonadota</taxon>
        <taxon>Betaproteobacteria</taxon>
        <taxon>Burkholderiales</taxon>
        <taxon>Sphaerotilaceae</taxon>
        <taxon>Azohydromonas</taxon>
    </lineage>
</organism>
<feature type="transmembrane region" description="Helical" evidence="6">
    <location>
        <begin position="235"/>
        <end position="257"/>
    </location>
</feature>
<feature type="transmembrane region" description="Helical" evidence="6">
    <location>
        <begin position="209"/>
        <end position="230"/>
    </location>
</feature>
<dbReference type="EMBL" id="JAXOJX010000079">
    <property type="protein sequence ID" value="MDZ5460713.1"/>
    <property type="molecule type" value="Genomic_DNA"/>
</dbReference>
<dbReference type="Pfam" id="PF02653">
    <property type="entry name" value="BPD_transp_2"/>
    <property type="match status" value="1"/>
</dbReference>
<evidence type="ECO:0000256" key="6">
    <source>
        <dbReference type="SAM" id="Phobius"/>
    </source>
</evidence>
<evidence type="ECO:0000256" key="4">
    <source>
        <dbReference type="ARBA" id="ARBA00022989"/>
    </source>
</evidence>
<keyword evidence="4 6" id="KW-1133">Transmembrane helix</keyword>
<proteinExistence type="predicted"/>
<feature type="transmembrane region" description="Helical" evidence="6">
    <location>
        <begin position="12"/>
        <end position="31"/>
    </location>
</feature>
<dbReference type="PANTHER" id="PTHR32196:SF69">
    <property type="entry name" value="BRANCHED-CHAIN AMINO ACID TRANSPORT SYSTEM, PERMEASE PROTEIN"/>
    <property type="match status" value="1"/>
</dbReference>
<evidence type="ECO:0000256" key="5">
    <source>
        <dbReference type="ARBA" id="ARBA00023136"/>
    </source>
</evidence>
<protein>
    <submittedName>
        <fullName evidence="7">ABC transporter permease</fullName>
    </submittedName>
</protein>
<keyword evidence="2" id="KW-1003">Cell membrane</keyword>
<comment type="caution">
    <text evidence="7">The sequence shown here is derived from an EMBL/GenBank/DDBJ whole genome shotgun (WGS) entry which is preliminary data.</text>
</comment>
<evidence type="ECO:0000256" key="2">
    <source>
        <dbReference type="ARBA" id="ARBA00022475"/>
    </source>
</evidence>
<feature type="transmembrane region" description="Helical" evidence="6">
    <location>
        <begin position="81"/>
        <end position="101"/>
    </location>
</feature>
<feature type="transmembrane region" description="Helical" evidence="6">
    <location>
        <begin position="269"/>
        <end position="286"/>
    </location>
</feature>
<gene>
    <name evidence="7" type="ORF">SM757_29455</name>
</gene>
<evidence type="ECO:0000256" key="3">
    <source>
        <dbReference type="ARBA" id="ARBA00022692"/>
    </source>
</evidence>
<dbReference type="RefSeq" id="WP_066341601.1">
    <property type="nucleotide sequence ID" value="NZ_JAXOJX010000079.1"/>
</dbReference>
<feature type="transmembrane region" description="Helical" evidence="6">
    <location>
        <begin position="181"/>
        <end position="203"/>
    </location>
</feature>
<evidence type="ECO:0000256" key="1">
    <source>
        <dbReference type="ARBA" id="ARBA00004651"/>
    </source>
</evidence>
<evidence type="ECO:0000313" key="7">
    <source>
        <dbReference type="EMBL" id="MDZ5460713.1"/>
    </source>
</evidence>
<dbReference type="InterPro" id="IPR001851">
    <property type="entry name" value="ABC_transp_permease"/>
</dbReference>
<dbReference type="Proteomes" id="UP001293718">
    <property type="component" value="Unassembled WGS sequence"/>
</dbReference>
<name>A0ABU5IP83_9BURK</name>
<keyword evidence="5 6" id="KW-0472">Membrane</keyword>
<evidence type="ECO:0000313" key="8">
    <source>
        <dbReference type="Proteomes" id="UP001293718"/>
    </source>
</evidence>
<reference evidence="7 8" key="1">
    <citation type="submission" date="2023-11" db="EMBL/GenBank/DDBJ databases">
        <title>Draft genome of Azohydromonas lata strain H1 (DSM1123), a polyhydroxyalkanoate producer.</title>
        <authorList>
            <person name="Traversa D."/>
            <person name="D'Addabbo P."/>
            <person name="Pazzani C."/>
            <person name="Manzari C."/>
            <person name="Chiara M."/>
            <person name="Scrascia M."/>
        </authorList>
    </citation>
    <scope>NUCLEOTIDE SEQUENCE [LARGE SCALE GENOMIC DNA]</scope>
    <source>
        <strain evidence="7 8">H1</strain>
    </source>
</reference>
<feature type="transmembrane region" description="Helical" evidence="6">
    <location>
        <begin position="136"/>
        <end position="160"/>
    </location>
</feature>
<comment type="subcellular location">
    <subcellularLocation>
        <location evidence="1">Cell membrane</location>
        <topology evidence="1">Multi-pass membrane protein</topology>
    </subcellularLocation>
</comment>
<keyword evidence="3 6" id="KW-0812">Transmembrane</keyword>
<accession>A0ABU5IP83</accession>
<dbReference type="PANTHER" id="PTHR32196">
    <property type="entry name" value="ABC TRANSPORTER PERMEASE PROTEIN YPHD-RELATED-RELATED"/>
    <property type="match status" value="1"/>
</dbReference>
<sequence>MSLIASLGALEIGLIFGLVALGVFISFRVINFPDLTVDGSFPLGGAVAATLIVAGWNPLAATVVAMLAGAAAGALTAWLHVGLRIMQLLASILVMIALYSINLRVMGKPNVALITEPTLFSLFTFNDWPDYVFKPLLMLAVVAVVKGLLDLFFASEAGLAMRATGNNARMSRAQGISTDRFTIYGLALSNALVALAGALFAQSQGGADISMGVGTIVIGLAAVIVGETLLPARGLVLATLACVLGAVLYRFFIAAALNSDFLGLQAQDLNLVTAVLVALALLSPQLKRKLGKRKAPASLASTQSAKAGNTATTKEAL</sequence>
<keyword evidence="8" id="KW-1185">Reference proteome</keyword>
<dbReference type="CDD" id="cd06574">
    <property type="entry name" value="TM_PBP1_branched-chain-AA_like"/>
    <property type="match status" value="1"/>
</dbReference>